<dbReference type="InterPro" id="IPR028098">
    <property type="entry name" value="Glyco_trans_4-like_N"/>
</dbReference>
<evidence type="ECO:0000259" key="1">
    <source>
        <dbReference type="Pfam" id="PF00534"/>
    </source>
</evidence>
<dbReference type="PANTHER" id="PTHR12526:SF630">
    <property type="entry name" value="GLYCOSYLTRANSFERASE"/>
    <property type="match status" value="1"/>
</dbReference>
<feature type="domain" description="Glycosyltransferase subfamily 4-like N-terminal" evidence="2">
    <location>
        <begin position="57"/>
        <end position="160"/>
    </location>
</feature>
<feature type="domain" description="Glycosyl transferase family 1" evidence="1">
    <location>
        <begin position="192"/>
        <end position="349"/>
    </location>
</feature>
<name>M0DAX0_HALPD</name>
<evidence type="ECO:0000259" key="2">
    <source>
        <dbReference type="Pfam" id="PF13579"/>
    </source>
</evidence>
<dbReference type="InterPro" id="IPR001296">
    <property type="entry name" value="Glyco_trans_1"/>
</dbReference>
<evidence type="ECO:0000313" key="3">
    <source>
        <dbReference type="EMBL" id="ELZ31329.1"/>
    </source>
</evidence>
<dbReference type="Proteomes" id="UP000011513">
    <property type="component" value="Unassembled WGS sequence"/>
</dbReference>
<gene>
    <name evidence="3" type="ORF">C474_08507</name>
</gene>
<dbReference type="CDD" id="cd03801">
    <property type="entry name" value="GT4_PimA-like"/>
    <property type="match status" value="1"/>
</dbReference>
<dbReference type="GO" id="GO:0016757">
    <property type="term" value="F:glycosyltransferase activity"/>
    <property type="evidence" value="ECO:0007669"/>
    <property type="project" value="InterPro"/>
</dbReference>
<protein>
    <submittedName>
        <fullName evidence="3">Group 1 glycosyl transferase</fullName>
    </submittedName>
</protein>
<keyword evidence="3" id="KW-0808">Transferase</keyword>
<evidence type="ECO:0000313" key="4">
    <source>
        <dbReference type="Proteomes" id="UP000011513"/>
    </source>
</evidence>
<dbReference type="InParanoid" id="M0DAX0"/>
<dbReference type="SUPFAM" id="SSF53756">
    <property type="entry name" value="UDP-Glycosyltransferase/glycogen phosphorylase"/>
    <property type="match status" value="1"/>
</dbReference>
<keyword evidence="4" id="KW-1185">Reference proteome</keyword>
<comment type="caution">
    <text evidence="3">The sequence shown here is derived from an EMBL/GenBank/DDBJ whole genome shotgun (WGS) entry which is preliminary data.</text>
</comment>
<dbReference type="PANTHER" id="PTHR12526">
    <property type="entry name" value="GLYCOSYLTRANSFERASE"/>
    <property type="match status" value="1"/>
</dbReference>
<dbReference type="eggNOG" id="arCOG01403">
    <property type="taxonomic scope" value="Archaea"/>
</dbReference>
<organism evidence="3 4">
    <name type="scientific">Halogeometricum pallidum JCM 14848</name>
    <dbReference type="NCBI Taxonomy" id="1227487"/>
    <lineage>
        <taxon>Archaea</taxon>
        <taxon>Methanobacteriati</taxon>
        <taxon>Methanobacteriota</taxon>
        <taxon>Stenosarchaea group</taxon>
        <taxon>Halobacteria</taxon>
        <taxon>Halobacteriales</taxon>
        <taxon>Haloferacaceae</taxon>
        <taxon>Halogeometricum</taxon>
    </lineage>
</organism>
<dbReference type="Pfam" id="PF13579">
    <property type="entry name" value="Glyco_trans_4_4"/>
    <property type="match status" value="1"/>
</dbReference>
<dbReference type="EMBL" id="AOIV01000021">
    <property type="protein sequence ID" value="ELZ31329.1"/>
    <property type="molecule type" value="Genomic_DNA"/>
</dbReference>
<dbReference type="Gene3D" id="3.40.50.2000">
    <property type="entry name" value="Glycogen Phosphorylase B"/>
    <property type="match status" value="2"/>
</dbReference>
<dbReference type="Pfam" id="PF00534">
    <property type="entry name" value="Glycos_transf_1"/>
    <property type="match status" value="1"/>
</dbReference>
<proteinExistence type="predicted"/>
<reference evidence="3 4" key="1">
    <citation type="journal article" date="2014" name="PLoS Genet.">
        <title>Phylogenetically driven sequencing of extremely halophilic archaea reveals strategies for static and dynamic osmo-response.</title>
        <authorList>
            <person name="Becker E.A."/>
            <person name="Seitzer P.M."/>
            <person name="Tritt A."/>
            <person name="Larsen D."/>
            <person name="Krusor M."/>
            <person name="Yao A.I."/>
            <person name="Wu D."/>
            <person name="Madern D."/>
            <person name="Eisen J.A."/>
            <person name="Darling A.E."/>
            <person name="Facciotti M.T."/>
        </authorList>
    </citation>
    <scope>NUCLEOTIDE SEQUENCE [LARGE SCALE GENOMIC DNA]</scope>
    <source>
        <strain evidence="3 4">JCM 14848</strain>
    </source>
</reference>
<dbReference type="AlphaFoldDB" id="M0DAX0"/>
<sequence length="373" mass="40973">MHSGYHPEVGGGYTDLLLRVDGRRQAIGVGNNPVMFVDSPRCSERARIELDDAVSNCRVLGPGSVSYTDLALAPLTASAGIRRMANFAAEHRVDVLHANTFRAGLVCAVLSLLADYEFVMHVHHPALSVQNPRLRRFIFGAADEIIHVSDYTRRLFDGDGNSHRIIRSPIDIEKLENTLTDPERLRTEFDVGDDLVVSLVARMAPNKGHRNFLRAAESIAEDHPDVTFLVVGGGGDSYRQELREEFDVEGGNVVFTGFVESIESLYELTDIVAVPSRDDNLPKVIQEALVFDCAVVASDTGGIPELVADGETGLLVPELDDGTALADAIERLVNDSELRERLRDAGYERLRAEFDTPVVVEDFEALYAEILSS</sequence>
<accession>M0DAX0</accession>